<organism evidence="4 5">
    <name type="scientific">Nadsonia fulvescens var. elongata DSM 6958</name>
    <dbReference type="NCBI Taxonomy" id="857566"/>
    <lineage>
        <taxon>Eukaryota</taxon>
        <taxon>Fungi</taxon>
        <taxon>Dikarya</taxon>
        <taxon>Ascomycota</taxon>
        <taxon>Saccharomycotina</taxon>
        <taxon>Dipodascomycetes</taxon>
        <taxon>Dipodascales</taxon>
        <taxon>Dipodascales incertae sedis</taxon>
        <taxon>Nadsonia</taxon>
    </lineage>
</organism>
<dbReference type="GO" id="GO:0003873">
    <property type="term" value="F:6-phosphofructo-2-kinase activity"/>
    <property type="evidence" value="ECO:0007669"/>
    <property type="project" value="InterPro"/>
</dbReference>
<dbReference type="EMBL" id="KV454410">
    <property type="protein sequence ID" value="ODQ64966.1"/>
    <property type="molecule type" value="Genomic_DNA"/>
</dbReference>
<dbReference type="AlphaFoldDB" id="A0A1E3PHS1"/>
<keyword evidence="1" id="KW-0547">Nucleotide-binding</keyword>
<evidence type="ECO:0000313" key="4">
    <source>
        <dbReference type="EMBL" id="ODQ64966.1"/>
    </source>
</evidence>
<dbReference type="GO" id="GO:0005524">
    <property type="term" value="F:ATP binding"/>
    <property type="evidence" value="ECO:0007669"/>
    <property type="project" value="UniProtKB-KW"/>
</dbReference>
<dbReference type="PANTHER" id="PTHR10606">
    <property type="entry name" value="6-PHOSPHOFRUCTO-2-KINASE/FRUCTOSE-2,6-BISPHOSPHATASE"/>
    <property type="match status" value="1"/>
</dbReference>
<evidence type="ECO:0000259" key="3">
    <source>
        <dbReference type="Pfam" id="PF01591"/>
    </source>
</evidence>
<evidence type="ECO:0000256" key="2">
    <source>
        <dbReference type="ARBA" id="ARBA00022840"/>
    </source>
</evidence>
<dbReference type="InterPro" id="IPR029033">
    <property type="entry name" value="His_PPase_superfam"/>
</dbReference>
<proteinExistence type="predicted"/>
<dbReference type="InterPro" id="IPR013079">
    <property type="entry name" value="6Phosfructo_kin"/>
</dbReference>
<evidence type="ECO:0000313" key="5">
    <source>
        <dbReference type="Proteomes" id="UP000095009"/>
    </source>
</evidence>
<dbReference type="InterPro" id="IPR027417">
    <property type="entry name" value="P-loop_NTPase"/>
</dbReference>
<gene>
    <name evidence="4" type="ORF">NADFUDRAFT_46774</name>
</gene>
<dbReference type="PRINTS" id="PR00991">
    <property type="entry name" value="6PFRUCTKNASE"/>
</dbReference>
<protein>
    <submittedName>
        <fullName evidence="4">Bifunctional 6-phosphofructo-2-kinase/fructose-2,6-bisphosphate 2-phosphatase</fullName>
    </submittedName>
</protein>
<keyword evidence="4" id="KW-0418">Kinase</keyword>
<dbReference type="GO" id="GO:0006003">
    <property type="term" value="P:fructose 2,6-bisphosphate metabolic process"/>
    <property type="evidence" value="ECO:0007669"/>
    <property type="project" value="InterPro"/>
</dbReference>
<dbReference type="SUPFAM" id="SSF53254">
    <property type="entry name" value="Phosphoglycerate mutase-like"/>
    <property type="match status" value="1"/>
</dbReference>
<dbReference type="Pfam" id="PF01591">
    <property type="entry name" value="6PF2K"/>
    <property type="match status" value="1"/>
</dbReference>
<dbReference type="GO" id="GO:0005829">
    <property type="term" value="C:cytosol"/>
    <property type="evidence" value="ECO:0007669"/>
    <property type="project" value="TreeGrafter"/>
</dbReference>
<evidence type="ECO:0000256" key="1">
    <source>
        <dbReference type="ARBA" id="ARBA00022741"/>
    </source>
</evidence>
<dbReference type="Gene3D" id="3.40.50.300">
    <property type="entry name" value="P-loop containing nucleotide triphosphate hydrolases"/>
    <property type="match status" value="1"/>
</dbReference>
<dbReference type="Gene3D" id="3.40.50.1240">
    <property type="entry name" value="Phosphoglycerate mutase-like"/>
    <property type="match status" value="1"/>
</dbReference>
<dbReference type="SUPFAM" id="SSF52540">
    <property type="entry name" value="P-loop containing nucleoside triphosphate hydrolases"/>
    <property type="match status" value="1"/>
</dbReference>
<sequence>MPVSIPLPPSDSAVEVPLEEAALASHGAYLTEKSHDSGSLSSSSSTSSFVPLVSNNNNIRPVLVNAISNWNCQPALIATSAVSTPINGGTATAAALGDGIHQTPGANEISPAQLYATESGSLFHAGKICIVLVGLPARGKTHIAVSLTRYLRWLGVKAHAFHLGDYRRKYTGEHGFKSVPDDYFKYDDLGNDGERVRQNVIEQCLSDITKFLFSDQGQIAIYDAVNPTPHMRKSLKESLSKEGIQALFIESICTDEKIVARNIKDVKITSPDYQGWDSEVAVAHYLKRITLGIPNYQSLSVENESDLSWIKIINISEKFITNKLNQVGYLANRVLFFLMNTHQKQGCVYFANCGSSALPTSGSQDRMVISYKQDPVLSIEGQAYAEKLAKTILNRIQERNQSALHSHKKADTTAAQFHLAGNVNEPDSSSYSGVNTPSNEADITVWTSTRRRTIETAKPFQDRGIHTRQRPQLSQLNPGDIDGLTREEVRIKYPDEYEASLKDPYHVRFPRSESYHDLAVRLESLIMELERLSGDVLIIAHHTVIQVLYGYLMASKVDDIPKISFARNQVLEIVSNAYMNKCNVIDL</sequence>
<reference evidence="4 5" key="1">
    <citation type="journal article" date="2016" name="Proc. Natl. Acad. Sci. U.S.A.">
        <title>Comparative genomics of biotechnologically important yeasts.</title>
        <authorList>
            <person name="Riley R."/>
            <person name="Haridas S."/>
            <person name="Wolfe K.H."/>
            <person name="Lopes M.R."/>
            <person name="Hittinger C.T."/>
            <person name="Goeker M."/>
            <person name="Salamov A.A."/>
            <person name="Wisecaver J.H."/>
            <person name="Long T.M."/>
            <person name="Calvey C.H."/>
            <person name="Aerts A.L."/>
            <person name="Barry K.W."/>
            <person name="Choi C."/>
            <person name="Clum A."/>
            <person name="Coughlan A.Y."/>
            <person name="Deshpande S."/>
            <person name="Douglass A.P."/>
            <person name="Hanson S.J."/>
            <person name="Klenk H.-P."/>
            <person name="LaButti K.M."/>
            <person name="Lapidus A."/>
            <person name="Lindquist E.A."/>
            <person name="Lipzen A.M."/>
            <person name="Meier-Kolthoff J.P."/>
            <person name="Ohm R.A."/>
            <person name="Otillar R.P."/>
            <person name="Pangilinan J.L."/>
            <person name="Peng Y."/>
            <person name="Rokas A."/>
            <person name="Rosa C.A."/>
            <person name="Scheuner C."/>
            <person name="Sibirny A.A."/>
            <person name="Slot J.C."/>
            <person name="Stielow J.B."/>
            <person name="Sun H."/>
            <person name="Kurtzman C.P."/>
            <person name="Blackwell M."/>
            <person name="Grigoriev I.V."/>
            <person name="Jeffries T.W."/>
        </authorList>
    </citation>
    <scope>NUCLEOTIDE SEQUENCE [LARGE SCALE GENOMIC DNA]</scope>
    <source>
        <strain evidence="4 5">DSM 6958</strain>
    </source>
</reference>
<keyword evidence="4" id="KW-0808">Transferase</keyword>
<dbReference type="Proteomes" id="UP000095009">
    <property type="component" value="Unassembled WGS sequence"/>
</dbReference>
<dbReference type="GO" id="GO:0004331">
    <property type="term" value="F:fructose-2,6-bisphosphate 2-phosphatase activity"/>
    <property type="evidence" value="ECO:0007669"/>
    <property type="project" value="TreeGrafter"/>
</dbReference>
<dbReference type="InterPro" id="IPR013078">
    <property type="entry name" value="His_Pase_superF_clade-1"/>
</dbReference>
<dbReference type="PIRSF" id="PIRSF000709">
    <property type="entry name" value="6PFK_2-Ptase"/>
    <property type="match status" value="1"/>
</dbReference>
<keyword evidence="5" id="KW-1185">Reference proteome</keyword>
<dbReference type="FunFam" id="3.40.50.300:FF:000644">
    <property type="entry name" value="GpmB, Fructose-2,6-bisphosphatase"/>
    <property type="match status" value="1"/>
</dbReference>
<dbReference type="Pfam" id="PF00300">
    <property type="entry name" value="His_Phos_1"/>
    <property type="match status" value="1"/>
</dbReference>
<dbReference type="InterPro" id="IPR003094">
    <property type="entry name" value="6Pfruct_kin"/>
</dbReference>
<dbReference type="OrthoDB" id="267323at2759"/>
<dbReference type="GO" id="GO:0006000">
    <property type="term" value="P:fructose metabolic process"/>
    <property type="evidence" value="ECO:0007669"/>
    <property type="project" value="InterPro"/>
</dbReference>
<feature type="domain" description="6-phosphofructo-2-kinase" evidence="3">
    <location>
        <begin position="118"/>
        <end position="344"/>
    </location>
</feature>
<dbReference type="PANTHER" id="PTHR10606:SF39">
    <property type="entry name" value="6-PHOSPHOFRUCTO-2-KINASE_FRUCTOSE-2,6-BISPHOSPHATASE YLR345W-RELATED"/>
    <property type="match status" value="1"/>
</dbReference>
<name>A0A1E3PHS1_9ASCO</name>
<dbReference type="STRING" id="857566.A0A1E3PHS1"/>
<keyword evidence="2" id="KW-0067">ATP-binding</keyword>
<accession>A0A1E3PHS1</accession>